<organism evidence="1 2">
    <name type="scientific">Natronoflexus pectinivorans</name>
    <dbReference type="NCBI Taxonomy" id="682526"/>
    <lineage>
        <taxon>Bacteria</taxon>
        <taxon>Pseudomonadati</taxon>
        <taxon>Bacteroidota</taxon>
        <taxon>Bacteroidia</taxon>
        <taxon>Marinilabiliales</taxon>
        <taxon>Marinilabiliaceae</taxon>
        <taxon>Natronoflexus</taxon>
    </lineage>
</organism>
<keyword evidence="2" id="KW-1185">Reference proteome</keyword>
<dbReference type="EMBL" id="SLWK01000002">
    <property type="protein sequence ID" value="TCO09595.1"/>
    <property type="molecule type" value="Genomic_DNA"/>
</dbReference>
<evidence type="ECO:0000313" key="1">
    <source>
        <dbReference type="EMBL" id="TCO09595.1"/>
    </source>
</evidence>
<accession>A0A4R2GKY5</accession>
<dbReference type="AlphaFoldDB" id="A0A4R2GKY5"/>
<sequence length="29" mass="3597">MVFTFLIVLDFNLYYSQIIYYDDQLPAKY</sequence>
<proteinExistence type="predicted"/>
<name>A0A4R2GKY5_9BACT</name>
<comment type="caution">
    <text evidence="1">The sequence shown here is derived from an EMBL/GenBank/DDBJ whole genome shotgun (WGS) entry which is preliminary data.</text>
</comment>
<reference evidence="1 2" key="1">
    <citation type="submission" date="2019-03" db="EMBL/GenBank/DDBJ databases">
        <title>Genomic Encyclopedia of Type Strains, Phase IV (KMG-IV): sequencing the most valuable type-strain genomes for metagenomic binning, comparative biology and taxonomic classification.</title>
        <authorList>
            <person name="Goeker M."/>
        </authorList>
    </citation>
    <scope>NUCLEOTIDE SEQUENCE [LARGE SCALE GENOMIC DNA]</scope>
    <source>
        <strain evidence="1 2">DSM 24179</strain>
    </source>
</reference>
<gene>
    <name evidence="1" type="ORF">EV194_10215</name>
</gene>
<protein>
    <submittedName>
        <fullName evidence="1">Uncharacterized protein</fullName>
    </submittedName>
</protein>
<evidence type="ECO:0000313" key="2">
    <source>
        <dbReference type="Proteomes" id="UP000295221"/>
    </source>
</evidence>
<dbReference type="Proteomes" id="UP000295221">
    <property type="component" value="Unassembled WGS sequence"/>
</dbReference>